<evidence type="ECO:0000256" key="1">
    <source>
        <dbReference type="SAM" id="MobiDB-lite"/>
    </source>
</evidence>
<keyword evidence="3" id="KW-1185">Reference proteome</keyword>
<organism evidence="2 3">
    <name type="scientific">Ulvibacter antarcticus</name>
    <dbReference type="NCBI Taxonomy" id="442714"/>
    <lineage>
        <taxon>Bacteria</taxon>
        <taxon>Pseudomonadati</taxon>
        <taxon>Bacteroidota</taxon>
        <taxon>Flavobacteriia</taxon>
        <taxon>Flavobacteriales</taxon>
        <taxon>Flavobacteriaceae</taxon>
        <taxon>Ulvibacter</taxon>
    </lineage>
</organism>
<comment type="caution">
    <text evidence="2">The sequence shown here is derived from an EMBL/GenBank/DDBJ whole genome shotgun (WGS) entry which is preliminary data.</text>
</comment>
<proteinExistence type="predicted"/>
<dbReference type="InterPro" id="IPR025737">
    <property type="entry name" value="FApF"/>
</dbReference>
<feature type="compositionally biased region" description="Basic and acidic residues" evidence="1">
    <location>
        <begin position="309"/>
        <end position="329"/>
    </location>
</feature>
<dbReference type="AlphaFoldDB" id="A0A3L9YXH7"/>
<accession>A0A3L9YXH7</accession>
<gene>
    <name evidence="2" type="ORF">BXY75_1406</name>
</gene>
<dbReference type="Proteomes" id="UP000271339">
    <property type="component" value="Unassembled WGS sequence"/>
</dbReference>
<feature type="region of interest" description="Disordered" evidence="1">
    <location>
        <begin position="309"/>
        <end position="349"/>
    </location>
</feature>
<dbReference type="Pfam" id="PF13557">
    <property type="entry name" value="Phenol_MetA_deg"/>
    <property type="match status" value="1"/>
</dbReference>
<sequence length="349" mass="39639">MIKSYIFELNLKSMKTSLNCLLLIFIFTYLPATAQYTETINNNRPGVSQGAFSVGTNVLQFETGFFYGKEEHRLLNTETTGLGADYALRYGFWREELEVSIIGEFQSNNVTDNRTANSRENSYANFQSNTIGAKYLFFDPYRKRDLAGPNLYSWKANNRMQWADLVPAISFYAGANFDFADNPFTPEPESSISPKLVLSTQNNFVGGFVFVTNIIADRVTTDNPSYGYIITLTHTLTDWFSVFVENQGIKSDFYADQLFRGGAACLINKNFHVDASVLLNFKDTPSRLYGRVGVAYRFDMHNRDEFIEEKGKAGRTKKKEEKAKKENKKDKKSKRKDGLEDDGDGGQKL</sequence>
<protein>
    <submittedName>
        <fullName evidence="2">Outer membrane putative beta-barrel porin/alpha-amylase</fullName>
    </submittedName>
</protein>
<evidence type="ECO:0000313" key="2">
    <source>
        <dbReference type="EMBL" id="RMA64530.1"/>
    </source>
</evidence>
<evidence type="ECO:0000313" key="3">
    <source>
        <dbReference type="Proteomes" id="UP000271339"/>
    </source>
</evidence>
<dbReference type="EMBL" id="REFC01000012">
    <property type="protein sequence ID" value="RMA64530.1"/>
    <property type="molecule type" value="Genomic_DNA"/>
</dbReference>
<reference evidence="2 3" key="1">
    <citation type="submission" date="2018-10" db="EMBL/GenBank/DDBJ databases">
        <title>Genomic Encyclopedia of Archaeal and Bacterial Type Strains, Phase II (KMG-II): from individual species to whole genera.</title>
        <authorList>
            <person name="Goeker M."/>
        </authorList>
    </citation>
    <scope>NUCLEOTIDE SEQUENCE [LARGE SCALE GENOMIC DNA]</scope>
    <source>
        <strain evidence="2 3">DSM 23424</strain>
    </source>
</reference>
<name>A0A3L9YXH7_9FLAO</name>
<feature type="compositionally biased region" description="Acidic residues" evidence="1">
    <location>
        <begin position="339"/>
        <end position="349"/>
    </location>
</feature>